<dbReference type="InterPro" id="IPR045812">
    <property type="entry name" value="DAHL"/>
</dbReference>
<evidence type="ECO:0000313" key="6">
    <source>
        <dbReference type="Proteomes" id="UP000583752"/>
    </source>
</evidence>
<dbReference type="FunFam" id="3.30.70.270:FF:000001">
    <property type="entry name" value="Diguanylate cyclase domain protein"/>
    <property type="match status" value="1"/>
</dbReference>
<dbReference type="PANTHER" id="PTHR46663">
    <property type="entry name" value="DIGUANYLATE CYCLASE DGCT-RELATED"/>
    <property type="match status" value="1"/>
</dbReference>
<organism evidence="5 6">
    <name type="scientific">Massilia polaris</name>
    <dbReference type="NCBI Taxonomy" id="2728846"/>
    <lineage>
        <taxon>Bacteria</taxon>
        <taxon>Pseudomonadati</taxon>
        <taxon>Pseudomonadota</taxon>
        <taxon>Betaproteobacteria</taxon>
        <taxon>Burkholderiales</taxon>
        <taxon>Oxalobacteraceae</taxon>
        <taxon>Telluria group</taxon>
        <taxon>Massilia</taxon>
    </lineage>
</organism>
<dbReference type="InterPro" id="IPR052163">
    <property type="entry name" value="DGC-Regulatory_Protein"/>
</dbReference>
<keyword evidence="1" id="KW-0175">Coiled coil</keyword>
<dbReference type="Proteomes" id="UP000583752">
    <property type="component" value="Unassembled WGS sequence"/>
</dbReference>
<dbReference type="Gene3D" id="3.30.70.270">
    <property type="match status" value="1"/>
</dbReference>
<keyword evidence="3" id="KW-0812">Transmembrane</keyword>
<comment type="caution">
    <text evidence="5">The sequence shown here is derived from an EMBL/GenBank/DDBJ whole genome shotgun (WGS) entry which is preliminary data.</text>
</comment>
<evidence type="ECO:0000256" key="3">
    <source>
        <dbReference type="SAM" id="Phobius"/>
    </source>
</evidence>
<dbReference type="SUPFAM" id="SSF55073">
    <property type="entry name" value="Nucleotide cyclase"/>
    <property type="match status" value="1"/>
</dbReference>
<gene>
    <name evidence="5" type="ORF">HHL21_03880</name>
</gene>
<accession>A0A848HGQ3</accession>
<feature type="transmembrane region" description="Helical" evidence="3">
    <location>
        <begin position="262"/>
        <end position="281"/>
    </location>
</feature>
<feature type="domain" description="GGDEF" evidence="4">
    <location>
        <begin position="357"/>
        <end position="493"/>
    </location>
</feature>
<keyword evidence="3" id="KW-1133">Transmembrane helix</keyword>
<evidence type="ECO:0000313" key="5">
    <source>
        <dbReference type="EMBL" id="NML60237.1"/>
    </source>
</evidence>
<keyword evidence="6" id="KW-1185">Reference proteome</keyword>
<evidence type="ECO:0000256" key="1">
    <source>
        <dbReference type="SAM" id="Coils"/>
    </source>
</evidence>
<dbReference type="AlphaFoldDB" id="A0A848HGQ3"/>
<dbReference type="SMART" id="SM00267">
    <property type="entry name" value="GGDEF"/>
    <property type="match status" value="1"/>
</dbReference>
<dbReference type="InterPro" id="IPR043128">
    <property type="entry name" value="Rev_trsase/Diguanyl_cyclase"/>
</dbReference>
<dbReference type="EMBL" id="JABBGG010000002">
    <property type="protein sequence ID" value="NML60237.1"/>
    <property type="molecule type" value="Genomic_DNA"/>
</dbReference>
<dbReference type="CDD" id="cd01949">
    <property type="entry name" value="GGDEF"/>
    <property type="match status" value="1"/>
</dbReference>
<name>A0A848HGQ3_9BURK</name>
<feature type="coiled-coil region" evidence="1">
    <location>
        <begin position="295"/>
        <end position="322"/>
    </location>
</feature>
<evidence type="ECO:0000256" key="2">
    <source>
        <dbReference type="SAM" id="MobiDB-lite"/>
    </source>
</evidence>
<dbReference type="Pfam" id="PF19443">
    <property type="entry name" value="DAHL"/>
    <property type="match status" value="1"/>
</dbReference>
<protein>
    <submittedName>
        <fullName evidence="5">Diguanylate cyclase</fullName>
    </submittedName>
</protein>
<keyword evidence="3" id="KW-0472">Membrane</keyword>
<proteinExistence type="predicted"/>
<dbReference type="InterPro" id="IPR000160">
    <property type="entry name" value="GGDEF_dom"/>
</dbReference>
<dbReference type="PANTHER" id="PTHR46663:SF2">
    <property type="entry name" value="GGDEF DOMAIN-CONTAINING PROTEIN"/>
    <property type="match status" value="1"/>
</dbReference>
<feature type="region of interest" description="Disordered" evidence="2">
    <location>
        <begin position="484"/>
        <end position="516"/>
    </location>
</feature>
<sequence>MLRTSRLRLAAAALLIALTAILGYLYNRTQAADIDAQNRVMLNLRELEKLDAEWTVNILRSHIGLDTDYVSLAAPLPRMRELLAQLSSALPMARGPRAERAYGEVARALHEKTALVEQFKAQNAELRKSLIYFPPAVTELKSDVTGIGGATVAAPRVLALDAALNGLLTDVLRFNLAPDDALARRIETDIALTMQHKNAFSPAVRESAEAIVAHARVILRNRLLENQLEARIAALGTTEALDRLGRLFDKAFDQGQIEKQRFRTFLFIYSGILLLLLIYAARRLRRSYTIIGVVNRSLQAANETLEQRVAQRTAELEAQSAQLQQLALHDSLTGLINYGQLTRLLDHALVRATRRGTIVVVMFIDLDGFKAVNDTWGHATGDLVLKAVAERVQARLRKEDVLARLGGDEFVILLEEVSGREGAEKVAQLALAAIRGIKEAGGHPVEIAASIGISATCGDWGVEGAADALLAEADQAMYLAKQAGKSRWSLSPKAQWDSCPDPRSIARSGDGRAPAG</sequence>
<evidence type="ECO:0000259" key="4">
    <source>
        <dbReference type="PROSITE" id="PS50887"/>
    </source>
</evidence>
<dbReference type="NCBIfam" id="TIGR00254">
    <property type="entry name" value="GGDEF"/>
    <property type="match status" value="1"/>
</dbReference>
<dbReference type="InterPro" id="IPR029787">
    <property type="entry name" value="Nucleotide_cyclase"/>
</dbReference>
<dbReference type="RefSeq" id="WP_169463962.1">
    <property type="nucleotide sequence ID" value="NZ_JABBGG010000002.1"/>
</dbReference>
<dbReference type="GO" id="GO:0003824">
    <property type="term" value="F:catalytic activity"/>
    <property type="evidence" value="ECO:0007669"/>
    <property type="project" value="UniProtKB-ARBA"/>
</dbReference>
<dbReference type="Pfam" id="PF00990">
    <property type="entry name" value="GGDEF"/>
    <property type="match status" value="1"/>
</dbReference>
<reference evidence="5 6" key="1">
    <citation type="submission" date="2020-04" db="EMBL/GenBank/DDBJ databases">
        <title>Massilia sp. RP-1-19 isolated from soil.</title>
        <authorList>
            <person name="Dahal R.H."/>
        </authorList>
    </citation>
    <scope>NUCLEOTIDE SEQUENCE [LARGE SCALE GENOMIC DNA]</scope>
    <source>
        <strain evidence="5 6">RP-1-19</strain>
    </source>
</reference>
<dbReference type="PROSITE" id="PS50887">
    <property type="entry name" value="GGDEF"/>
    <property type="match status" value="1"/>
</dbReference>